<gene>
    <name evidence="2" type="ORF">FWILDA_LOCUS16028</name>
</gene>
<name>A0A9W4T575_9GLOM</name>
<dbReference type="OrthoDB" id="2404656at2759"/>
<evidence type="ECO:0000256" key="1">
    <source>
        <dbReference type="SAM" id="MobiDB-lite"/>
    </source>
</evidence>
<accession>A0A9W4T575</accession>
<evidence type="ECO:0000313" key="3">
    <source>
        <dbReference type="Proteomes" id="UP001153678"/>
    </source>
</evidence>
<feature type="region of interest" description="Disordered" evidence="1">
    <location>
        <begin position="137"/>
        <end position="186"/>
    </location>
</feature>
<sequence>MDEKDFVAPKDRLHDIYVTSRPMKEWHNIDSYVCKLLENNPGFSENECFVICCRSLSSLSKQVPDWPNSISKYASTLLSKWKGPEKQHWLEIAKKVIQRKRDEEKVATNNAEIQQKEIIQQQRTTVSAINLVTEEIDERSRKRQRGQEPQSDYYNEEKVSKKQAQEGPISPSPNSQISVSLPEENNPFFDEEDEDEDIVIDDVPSEFSFENGDLENGIYVGETNVSLLFRNYQVTSLDLAKIKGNIFQQISLDSNSEATFRKAVKMAMNGSRNEAINRLCGDLSNEKSLRDNLGFVGLFDDPDKHVVHWPNTALNESKTRKIEGRAKQPDFTVSIVYQLQTSDTIFVGEDKLDSSIDKGADIKVLGFQCVGIYTMINVGQVLIPASLKDMSSFIDSMELSLGIQDIFCESYKNLYARLCNPGSLIKKASFKQDTLSTPKFRKLVSKTQIVGLEDADTSMDGVTGLDAGGESQINLQYPMFSQI</sequence>
<comment type="caution">
    <text evidence="2">The sequence shown here is derived from an EMBL/GenBank/DDBJ whole genome shotgun (WGS) entry which is preliminary data.</text>
</comment>
<feature type="compositionally biased region" description="Basic and acidic residues" evidence="1">
    <location>
        <begin position="155"/>
        <end position="164"/>
    </location>
</feature>
<dbReference type="Proteomes" id="UP001153678">
    <property type="component" value="Unassembled WGS sequence"/>
</dbReference>
<keyword evidence="3" id="KW-1185">Reference proteome</keyword>
<dbReference type="EMBL" id="CAMKVN010009427">
    <property type="protein sequence ID" value="CAI2193344.1"/>
    <property type="molecule type" value="Genomic_DNA"/>
</dbReference>
<protein>
    <submittedName>
        <fullName evidence="2">19505_t:CDS:1</fullName>
    </submittedName>
</protein>
<evidence type="ECO:0000313" key="2">
    <source>
        <dbReference type="EMBL" id="CAI2193344.1"/>
    </source>
</evidence>
<organism evidence="2 3">
    <name type="scientific">Funneliformis geosporum</name>
    <dbReference type="NCBI Taxonomy" id="1117311"/>
    <lineage>
        <taxon>Eukaryota</taxon>
        <taxon>Fungi</taxon>
        <taxon>Fungi incertae sedis</taxon>
        <taxon>Mucoromycota</taxon>
        <taxon>Glomeromycotina</taxon>
        <taxon>Glomeromycetes</taxon>
        <taxon>Glomerales</taxon>
        <taxon>Glomeraceae</taxon>
        <taxon>Funneliformis</taxon>
    </lineage>
</organism>
<dbReference type="AlphaFoldDB" id="A0A9W4T575"/>
<proteinExistence type="predicted"/>
<reference evidence="2" key="1">
    <citation type="submission" date="2022-08" db="EMBL/GenBank/DDBJ databases">
        <authorList>
            <person name="Kallberg Y."/>
            <person name="Tangrot J."/>
            <person name="Rosling A."/>
        </authorList>
    </citation>
    <scope>NUCLEOTIDE SEQUENCE</scope>
    <source>
        <strain evidence="2">Wild A</strain>
    </source>
</reference>